<evidence type="ECO:0000256" key="1">
    <source>
        <dbReference type="ARBA" id="ARBA00022898"/>
    </source>
</evidence>
<evidence type="ECO:0000259" key="2">
    <source>
        <dbReference type="Pfam" id="PF00266"/>
    </source>
</evidence>
<sequence length="490" mass="54172">MTSSLKDSTSEASTAVQATTTDGVKFGKELRDKEFLFANGHLNLNHGSFGTYPRVIRDTMRAFQDECEARPDAFIIYKYPQYLDEAREAIAKLLKTPTSTIVFVPNATTGINTVLRNLTFVPGDHIITFSTIYGACGKTVSYVTEKSPAESVCIEYTYPVEDDWLVEEFERKVKEVESKGGRVKIAVFDTVVSVPGVRVPFERLTQKCKELGVMSCIDGAHGAGHVEIDLGSLDPDFFVSNCHKWLYVPRGCAVFHVAHRNQHLIRSTLPTSWGFTPAGSTFQSPFPPKISSSQSHAQPGVENNASEQSAVTMPTAFSVEKTPFIANFEFVGTIDNTSYLCVPAALKWRESLGGEIAIMSYCHDLARKAGKHVAQVLGTEVLENSTGTLGKCCMSNVQLPISISRVHDVAAQSGINKDDAGILVRDWMKKLSSDEYSTFIMIQWHAGKWWTRLSAQAYLEMKDFEWAAATLKEMCARVDKGEWASVKGKL</sequence>
<dbReference type="SUPFAM" id="SSF53383">
    <property type="entry name" value="PLP-dependent transferases"/>
    <property type="match status" value="1"/>
</dbReference>
<dbReference type="InterPro" id="IPR015421">
    <property type="entry name" value="PyrdxlP-dep_Trfase_major"/>
</dbReference>
<dbReference type="PANTHER" id="PTHR43092:SF2">
    <property type="entry name" value="HERCYNYLCYSTEINE SULFOXIDE LYASE"/>
    <property type="match status" value="1"/>
</dbReference>
<protein>
    <recommendedName>
        <fullName evidence="2">Aminotransferase class V domain-containing protein</fullName>
    </recommendedName>
</protein>
<dbReference type="Gene3D" id="3.40.640.10">
    <property type="entry name" value="Type I PLP-dependent aspartate aminotransferase-like (Major domain)"/>
    <property type="match status" value="1"/>
</dbReference>
<dbReference type="AlphaFoldDB" id="A0A6S6VYA3"/>
<dbReference type="InterPro" id="IPR000192">
    <property type="entry name" value="Aminotrans_V_dom"/>
</dbReference>
<reference evidence="3" key="1">
    <citation type="submission" date="2021-02" db="EMBL/GenBank/DDBJ databases">
        <authorList>
            <person name="Syme A R."/>
            <person name="Syme A R."/>
            <person name="Moolhuijzen P."/>
        </authorList>
    </citation>
    <scope>NUCLEOTIDE SEQUENCE</scope>
    <source>
        <strain evidence="3">W1-1</strain>
    </source>
</reference>
<dbReference type="Pfam" id="PF00266">
    <property type="entry name" value="Aminotran_5"/>
    <property type="match status" value="1"/>
</dbReference>
<dbReference type="EMBL" id="HG992979">
    <property type="protein sequence ID" value="CAE7026649.1"/>
    <property type="molecule type" value="Genomic_DNA"/>
</dbReference>
<organism evidence="3 4">
    <name type="scientific">Pyrenophora teres f. teres</name>
    <dbReference type="NCBI Taxonomy" id="97479"/>
    <lineage>
        <taxon>Eukaryota</taxon>
        <taxon>Fungi</taxon>
        <taxon>Dikarya</taxon>
        <taxon>Ascomycota</taxon>
        <taxon>Pezizomycotina</taxon>
        <taxon>Dothideomycetes</taxon>
        <taxon>Pleosporomycetidae</taxon>
        <taxon>Pleosporales</taxon>
        <taxon>Pleosporineae</taxon>
        <taxon>Pleosporaceae</taxon>
        <taxon>Pyrenophora</taxon>
    </lineage>
</organism>
<dbReference type="InterPro" id="IPR015424">
    <property type="entry name" value="PyrdxlP-dep_Trfase"/>
</dbReference>
<dbReference type="Proteomes" id="UP000472372">
    <property type="component" value="Chromosome 3"/>
</dbReference>
<name>A0A6S6VYA3_9PLEO</name>
<gene>
    <name evidence="3" type="ORF">PTTW11_04114</name>
</gene>
<accession>A0A6S6VYA3</accession>
<evidence type="ECO:0000313" key="4">
    <source>
        <dbReference type="Proteomes" id="UP000472372"/>
    </source>
</evidence>
<evidence type="ECO:0000313" key="3">
    <source>
        <dbReference type="EMBL" id="CAE7026649.1"/>
    </source>
</evidence>
<keyword evidence="1" id="KW-0663">Pyridoxal phosphate</keyword>
<proteinExistence type="predicted"/>
<feature type="domain" description="Aminotransferase class V" evidence="2">
    <location>
        <begin position="81"/>
        <end position="262"/>
    </location>
</feature>
<dbReference type="PANTHER" id="PTHR43092">
    <property type="entry name" value="L-CYSTEINE DESULFHYDRASE"/>
    <property type="match status" value="1"/>
</dbReference>